<dbReference type="PANTHER" id="PTHR43205">
    <property type="entry name" value="PROSTAGLANDIN REDUCTASE"/>
    <property type="match status" value="1"/>
</dbReference>
<proteinExistence type="predicted"/>
<accession>A0A9P5UGR7</accession>
<dbReference type="AlphaFoldDB" id="A0A9P5UGR7"/>
<dbReference type="SMART" id="SM00829">
    <property type="entry name" value="PKS_ER"/>
    <property type="match status" value="1"/>
</dbReference>
<dbReference type="FunFam" id="3.40.50.720:FF:000121">
    <property type="entry name" value="Prostaglandin reductase 2"/>
    <property type="match status" value="1"/>
</dbReference>
<keyword evidence="4" id="KW-1185">Reference proteome</keyword>
<protein>
    <submittedName>
        <fullName evidence="3">NAD(P)-binding protein</fullName>
    </submittedName>
</protein>
<dbReference type="Gene3D" id="3.90.180.10">
    <property type="entry name" value="Medium-chain alcohol dehydrogenases, catalytic domain"/>
    <property type="match status" value="1"/>
</dbReference>
<sequence length="291" mass="31302">MDPDVDPEYHHVSPTLSGEVMPSLGIGRVLKSTSPSIKEGMLVHAIIGWTEQRVMDAKDVRPIPSLPGISPSVFLGALGGTGLTAYFGLKDVCKLEEGQQIIISAAAGATGNIAVQLAKNVFKASKVIAIAGSDEKCEWLKKIGADVALNYKSPSFHSALIPAARPSFVDCYFDGVGGDILDTCLTLVKKHGRVAACGAISIYNGDSSALKNWALVFFRRITIEGFIVVDYYHRRDEAVNVLSTAVKEGKLVISEAETLVRCPELEKVPEIWMRLFSGKNTGKLITQVGDL</sequence>
<name>A0A9P5UGR7_9AGAR</name>
<dbReference type="InterPro" id="IPR036291">
    <property type="entry name" value="NAD(P)-bd_dom_sf"/>
</dbReference>
<dbReference type="OrthoDB" id="809632at2759"/>
<dbReference type="Proteomes" id="UP000772434">
    <property type="component" value="Unassembled WGS sequence"/>
</dbReference>
<evidence type="ECO:0000313" key="4">
    <source>
        <dbReference type="Proteomes" id="UP000772434"/>
    </source>
</evidence>
<evidence type="ECO:0000259" key="2">
    <source>
        <dbReference type="SMART" id="SM00829"/>
    </source>
</evidence>
<dbReference type="InterPro" id="IPR011032">
    <property type="entry name" value="GroES-like_sf"/>
</dbReference>
<keyword evidence="1" id="KW-0560">Oxidoreductase</keyword>
<reference evidence="3" key="1">
    <citation type="submission" date="2020-11" db="EMBL/GenBank/DDBJ databases">
        <authorList>
            <consortium name="DOE Joint Genome Institute"/>
            <person name="Ahrendt S."/>
            <person name="Riley R."/>
            <person name="Andreopoulos W."/>
            <person name="Labutti K."/>
            <person name="Pangilinan J."/>
            <person name="Ruiz-Duenas F.J."/>
            <person name="Barrasa J.M."/>
            <person name="Sanchez-Garcia M."/>
            <person name="Camarero S."/>
            <person name="Miyauchi S."/>
            <person name="Serrano A."/>
            <person name="Linde D."/>
            <person name="Babiker R."/>
            <person name="Drula E."/>
            <person name="Ayuso-Fernandez I."/>
            <person name="Pacheco R."/>
            <person name="Padilla G."/>
            <person name="Ferreira P."/>
            <person name="Barriuso J."/>
            <person name="Kellner H."/>
            <person name="Castanera R."/>
            <person name="Alfaro M."/>
            <person name="Ramirez L."/>
            <person name="Pisabarro A.G."/>
            <person name="Kuo A."/>
            <person name="Tritt A."/>
            <person name="Lipzen A."/>
            <person name="He G."/>
            <person name="Yan M."/>
            <person name="Ng V."/>
            <person name="Cullen D."/>
            <person name="Martin F."/>
            <person name="Rosso M.-N."/>
            <person name="Henrissat B."/>
            <person name="Hibbett D."/>
            <person name="Martinez A.T."/>
            <person name="Grigoriev I.V."/>
        </authorList>
    </citation>
    <scope>NUCLEOTIDE SEQUENCE</scope>
    <source>
        <strain evidence="3">AH 40177</strain>
    </source>
</reference>
<dbReference type="InterPro" id="IPR020843">
    <property type="entry name" value="ER"/>
</dbReference>
<dbReference type="Pfam" id="PF00107">
    <property type="entry name" value="ADH_zinc_N"/>
    <property type="match status" value="1"/>
</dbReference>
<dbReference type="PANTHER" id="PTHR43205:SF19">
    <property type="entry name" value="ENOYL REDUCTASE (ER) DOMAIN-CONTAINING PROTEIN"/>
    <property type="match status" value="1"/>
</dbReference>
<comment type="caution">
    <text evidence="3">The sequence shown here is derived from an EMBL/GenBank/DDBJ whole genome shotgun (WGS) entry which is preliminary data.</text>
</comment>
<evidence type="ECO:0000256" key="1">
    <source>
        <dbReference type="ARBA" id="ARBA00023002"/>
    </source>
</evidence>
<dbReference type="GO" id="GO:0016628">
    <property type="term" value="F:oxidoreductase activity, acting on the CH-CH group of donors, NAD or NADP as acceptor"/>
    <property type="evidence" value="ECO:0007669"/>
    <property type="project" value="InterPro"/>
</dbReference>
<dbReference type="EMBL" id="JADNRY010000001">
    <property type="protein sequence ID" value="KAF9078814.1"/>
    <property type="molecule type" value="Genomic_DNA"/>
</dbReference>
<dbReference type="SUPFAM" id="SSF50129">
    <property type="entry name" value="GroES-like"/>
    <property type="match status" value="1"/>
</dbReference>
<organism evidence="3 4">
    <name type="scientific">Rhodocollybia butyracea</name>
    <dbReference type="NCBI Taxonomy" id="206335"/>
    <lineage>
        <taxon>Eukaryota</taxon>
        <taxon>Fungi</taxon>
        <taxon>Dikarya</taxon>
        <taxon>Basidiomycota</taxon>
        <taxon>Agaricomycotina</taxon>
        <taxon>Agaricomycetes</taxon>
        <taxon>Agaricomycetidae</taxon>
        <taxon>Agaricales</taxon>
        <taxon>Marasmiineae</taxon>
        <taxon>Omphalotaceae</taxon>
        <taxon>Rhodocollybia</taxon>
    </lineage>
</organism>
<dbReference type="InterPro" id="IPR013149">
    <property type="entry name" value="ADH-like_C"/>
</dbReference>
<dbReference type="SUPFAM" id="SSF51735">
    <property type="entry name" value="NAD(P)-binding Rossmann-fold domains"/>
    <property type="match status" value="1"/>
</dbReference>
<gene>
    <name evidence="3" type="ORF">BDP27DRAFT_30190</name>
</gene>
<feature type="domain" description="Enoyl reductase (ER)" evidence="2">
    <location>
        <begin position="4"/>
        <end position="286"/>
    </location>
</feature>
<dbReference type="Gene3D" id="3.40.50.720">
    <property type="entry name" value="NAD(P)-binding Rossmann-like Domain"/>
    <property type="match status" value="1"/>
</dbReference>
<evidence type="ECO:0000313" key="3">
    <source>
        <dbReference type="EMBL" id="KAF9078814.1"/>
    </source>
</evidence>
<dbReference type="InterPro" id="IPR045010">
    <property type="entry name" value="MDR_fam"/>
</dbReference>
<dbReference type="CDD" id="cd05288">
    <property type="entry name" value="PGDH"/>
    <property type="match status" value="1"/>
</dbReference>